<proteinExistence type="evidence at transcript level"/>
<dbReference type="SUPFAM" id="SSF56219">
    <property type="entry name" value="DNase I-like"/>
    <property type="match status" value="1"/>
</dbReference>
<dbReference type="SUPFAM" id="SSF56672">
    <property type="entry name" value="DNA/RNA polymerases"/>
    <property type="match status" value="1"/>
</dbReference>
<feature type="domain" description="Reverse transcriptase" evidence="2">
    <location>
        <begin position="446"/>
        <end position="715"/>
    </location>
</feature>
<dbReference type="InterPro" id="IPR005135">
    <property type="entry name" value="Endo/exonuclease/phosphatase"/>
</dbReference>
<evidence type="ECO:0000256" key="1">
    <source>
        <dbReference type="SAM" id="Coils"/>
    </source>
</evidence>
<dbReference type="InterPro" id="IPR002156">
    <property type="entry name" value="RNaseH_domain"/>
</dbReference>
<reference evidence="4" key="2">
    <citation type="journal article" date="2015" name="J. Proteomics">
        <title>Sexual differences in the sialomes of the zebra tick, Rhipicephalus pulchellus.</title>
        <authorList>
            <person name="Tan A.W."/>
            <person name="Francischetti I.M."/>
            <person name="Slovak M."/>
            <person name="Kini R.M."/>
            <person name="Ribeiro J.M."/>
        </authorList>
    </citation>
    <scope>NUCLEOTIDE SEQUENCE</scope>
    <source>
        <tissue evidence="4">Salivary gland</tissue>
    </source>
</reference>
<feature type="non-terminal residue" evidence="4">
    <location>
        <position position="1"/>
    </location>
</feature>
<dbReference type="Pfam" id="PF00075">
    <property type="entry name" value="RNase_H"/>
    <property type="match status" value="1"/>
</dbReference>
<dbReference type="GO" id="GO:0071897">
    <property type="term" value="P:DNA biosynthetic process"/>
    <property type="evidence" value="ECO:0007669"/>
    <property type="project" value="UniProtKB-ARBA"/>
</dbReference>
<feature type="non-terminal residue" evidence="4">
    <location>
        <position position="993"/>
    </location>
</feature>
<dbReference type="Pfam" id="PF14529">
    <property type="entry name" value="Exo_endo_phos_2"/>
    <property type="match status" value="1"/>
</dbReference>
<feature type="coiled-coil region" evidence="1">
    <location>
        <begin position="267"/>
        <end position="317"/>
    </location>
</feature>
<dbReference type="GO" id="GO:0003676">
    <property type="term" value="F:nucleic acid binding"/>
    <property type="evidence" value="ECO:0007669"/>
    <property type="project" value="InterPro"/>
</dbReference>
<dbReference type="InterPro" id="IPR052560">
    <property type="entry name" value="RdDP_mobile_element"/>
</dbReference>
<evidence type="ECO:0000259" key="3">
    <source>
        <dbReference type="PROSITE" id="PS50879"/>
    </source>
</evidence>
<feature type="domain" description="RNase H type-1" evidence="3">
    <location>
        <begin position="915"/>
        <end position="993"/>
    </location>
</feature>
<accession>L7MC40</accession>
<dbReference type="GO" id="GO:0004523">
    <property type="term" value="F:RNA-DNA hybrid ribonuclease activity"/>
    <property type="evidence" value="ECO:0007669"/>
    <property type="project" value="InterPro"/>
</dbReference>
<evidence type="ECO:0000259" key="2">
    <source>
        <dbReference type="PROSITE" id="PS50878"/>
    </source>
</evidence>
<dbReference type="PANTHER" id="PTHR36688:SF2">
    <property type="entry name" value="ENDONUCLEASE_EXONUCLEASE_PHOSPHATASE DOMAIN-CONTAINING PROTEIN"/>
    <property type="match status" value="1"/>
</dbReference>
<organism evidence="4">
    <name type="scientific">Rhipicephalus pulchellus</name>
    <name type="common">Yellow backed tick</name>
    <name type="synonym">Dermacentor pulchellus</name>
    <dbReference type="NCBI Taxonomy" id="72859"/>
    <lineage>
        <taxon>Eukaryota</taxon>
        <taxon>Metazoa</taxon>
        <taxon>Ecdysozoa</taxon>
        <taxon>Arthropoda</taxon>
        <taxon>Chelicerata</taxon>
        <taxon>Arachnida</taxon>
        <taxon>Acari</taxon>
        <taxon>Parasitiformes</taxon>
        <taxon>Ixodida</taxon>
        <taxon>Ixodoidea</taxon>
        <taxon>Ixodidae</taxon>
        <taxon>Rhipicephalinae</taxon>
        <taxon>Rhipicephalus</taxon>
        <taxon>Rhipicephalus</taxon>
    </lineage>
</organism>
<dbReference type="CDD" id="cd09276">
    <property type="entry name" value="Rnase_HI_RT_non_LTR"/>
    <property type="match status" value="1"/>
</dbReference>
<dbReference type="InterPro" id="IPR036397">
    <property type="entry name" value="RNaseH_sf"/>
</dbReference>
<dbReference type="InterPro" id="IPR012337">
    <property type="entry name" value="RNaseH-like_sf"/>
</dbReference>
<reference evidence="4" key="1">
    <citation type="submission" date="2012-11" db="EMBL/GenBank/DDBJ databases">
        <authorList>
            <person name="Lucero-Rivera Y.E."/>
            <person name="Tovar-Ramirez D."/>
        </authorList>
    </citation>
    <scope>NUCLEOTIDE SEQUENCE</scope>
    <source>
        <tissue evidence="4">Salivary gland</tissue>
    </source>
</reference>
<dbReference type="InterPro" id="IPR043502">
    <property type="entry name" value="DNA/RNA_pol_sf"/>
</dbReference>
<sequence length="993" mass="112475">TIIQWNARGLRSRISDFRQFVFSNRFPIIVICEPKLSNPVRLSGYESMMSLTYNESSKVLVYIRRELTYLIQPVPPDDDNQYVCLTVKKKNLTFTLVCVYLSPSARFDRKRLDDILAQNPGPWIITGDFNAHHPIWGSSKVNATGQRLASFVCDHDLSLLNDGSPTFLRGTTYSSCLDLTFVSRRFAACVKWFTDIETRGSDHIPCYLNIKGFAGCHSPGTIRRIDWSAFKTNIEDACRRGLSSGLEQAIKEAARAAMRTLTCSSRRSETDVELERLRAIRRRAERRYRRTKSIHDLRAARRLQKKIQRRLDKLESQRWVKFCESLDPRKPLSQIWRIVRGLRTLPEQRFPFKALALFQSRRDKEVAEDFCRKIAGHSTCTGALAANSTPRSLESRMDMPFTIEELDAALALCNRSSSPGPDGISYRMLCNLNGRAREVLLDVFNDSWRDGQVPQEWKTSRLVPLLKPGKSPLDLASYRPIALASCVGKLMERMILARLEWFLERYSIYPNAMAGFRRVRCSIDNVIDLVTYVQHQKMSRRLSVALFMDVKGAYDNVSHEAILDALESVGLGGRVYRWVSCYLHMRSFFVETDDGPTSQHYTHRGVPQGGVLSPTLFNLVLIGLVERIPSSVHISIYADDICVWASGVTRPQVRARLQKAATSISTYLRDQGLEISPEKSALVAFTRKPMTAYAVSINGQNICYARTHRFLGVIIDRDLCWSPHVAGLKKRLTAISHLFKFLGGKTWGTSVHAMLQLYRTLFLGYLRYSLPVLTNTCKSNIRTIESAQGQALRVCLGLPRCTSTAETIAIARDHPASIHITLEVLRAHIRHLARAPAHHLASLLEDRPCASFCKRISAYRECLPRDYTPPERILTPPWCLDQPKLRVTVPGIRKKTELSSPALKQLSLLMLHEEYKDHVKLYTDGSTTAKGSAGAVNFPAKVEAYHFRTSHRTTSTAAELAALRSALRWIELESPQKWGIFTDSKSALQCLSS</sequence>
<evidence type="ECO:0000313" key="4">
    <source>
        <dbReference type="EMBL" id="JAA61412.1"/>
    </source>
</evidence>
<protein>
    <submittedName>
        <fullName evidence="4">Putative tick transposon</fullName>
    </submittedName>
</protein>
<dbReference type="Pfam" id="PF00078">
    <property type="entry name" value="RVT_1"/>
    <property type="match status" value="1"/>
</dbReference>
<dbReference type="SUPFAM" id="SSF53098">
    <property type="entry name" value="Ribonuclease H-like"/>
    <property type="match status" value="1"/>
</dbReference>
<dbReference type="Gene3D" id="3.60.10.10">
    <property type="entry name" value="Endonuclease/exonuclease/phosphatase"/>
    <property type="match status" value="1"/>
</dbReference>
<name>L7MC40_RHIPC</name>
<keyword evidence="1" id="KW-0175">Coiled coil</keyword>
<dbReference type="Gene3D" id="3.30.420.10">
    <property type="entry name" value="Ribonuclease H-like superfamily/Ribonuclease H"/>
    <property type="match status" value="1"/>
</dbReference>
<dbReference type="GO" id="GO:0042575">
    <property type="term" value="C:DNA polymerase complex"/>
    <property type="evidence" value="ECO:0007669"/>
    <property type="project" value="UniProtKB-ARBA"/>
</dbReference>
<dbReference type="InterPro" id="IPR000477">
    <property type="entry name" value="RT_dom"/>
</dbReference>
<dbReference type="EMBL" id="GACK01003622">
    <property type="protein sequence ID" value="JAA61412.1"/>
    <property type="molecule type" value="mRNA"/>
</dbReference>
<dbReference type="PROSITE" id="PS50878">
    <property type="entry name" value="RT_POL"/>
    <property type="match status" value="1"/>
</dbReference>
<dbReference type="PANTHER" id="PTHR36688">
    <property type="entry name" value="ENDO/EXONUCLEASE/PHOSPHATASE DOMAIN-CONTAINING PROTEIN"/>
    <property type="match status" value="1"/>
</dbReference>
<dbReference type="InterPro" id="IPR036691">
    <property type="entry name" value="Endo/exonu/phosph_ase_sf"/>
</dbReference>
<dbReference type="PROSITE" id="PS50879">
    <property type="entry name" value="RNASE_H_1"/>
    <property type="match status" value="1"/>
</dbReference>
<dbReference type="AlphaFoldDB" id="L7MC40"/>
<dbReference type="CDD" id="cd01650">
    <property type="entry name" value="RT_nLTR_like"/>
    <property type="match status" value="1"/>
</dbReference>